<dbReference type="PANTHER" id="PTHR30151:SF20">
    <property type="entry name" value="ABC TRANSPORTER PERMEASE PROTEIN HI_0355-RELATED"/>
    <property type="match status" value="1"/>
</dbReference>
<sequence length="549" mass="56052">MTGTLQAASAFGATAAQGHGAQAGGRSIEGNPALPLFSGIAVALMVWQGAAWALAGNYLLAGPWEVAHYLAENTGLIARALGITLTNAGWGFVAGNLAAVGLALIVALLPRAAPVVASLALVVFCLPLVATGPILRVLYGPGPGPQITLAALAVFFTTFVPLLVGLRAAPASLFDLVRLYGRGAWTAFVQIRLMAALPYLMAGLQIAAPAALLGAMVGEFTGAESGLGVLTLRAMRGLDTPATWAIATVASGAAMLAYGALGRIAHALAPARPEVLLAPPAVSAPGGAGIRWLRGPVTAALTLAVLLAIWWLVMEALSLPRFFAKRPDDLWTYLIAAPQAAANRAVLWSATAQSLVYVLPGYLAGLALGAGLAMALALSPVASGVLMPVAVALRSVPIVITAPLIVLALGRESVGTVTIVAVMIFFPALVACLHGLRQAPGQVLDVMATYGAGRWARLWHAQVPAMLPAFFAAARMSVPAAVLAVTVAEWLATGTGLGNLMALTASTSDYNLLWSAVVVVALGSALGYALVGWAERAVLARVAPEQLRG</sequence>
<feature type="transmembrane region" description="Helical" evidence="7">
    <location>
        <begin position="512"/>
        <end position="531"/>
    </location>
</feature>
<dbReference type="EMBL" id="FNOM01000005">
    <property type="protein sequence ID" value="SDX15340.1"/>
    <property type="molecule type" value="Genomic_DNA"/>
</dbReference>
<dbReference type="Gene3D" id="1.10.3720.10">
    <property type="entry name" value="MetI-like"/>
    <property type="match status" value="2"/>
</dbReference>
<dbReference type="PANTHER" id="PTHR30151">
    <property type="entry name" value="ALKANE SULFONATE ABC TRANSPORTER-RELATED, MEMBRANE SUBUNIT"/>
    <property type="match status" value="1"/>
</dbReference>
<feature type="domain" description="ABC transmembrane type-1" evidence="8">
    <location>
        <begin position="81"/>
        <end position="265"/>
    </location>
</feature>
<feature type="transmembrane region" description="Helical" evidence="7">
    <location>
        <begin position="33"/>
        <end position="54"/>
    </location>
</feature>
<comment type="similarity">
    <text evidence="7">Belongs to the binding-protein-dependent transport system permease family.</text>
</comment>
<comment type="subcellular location">
    <subcellularLocation>
        <location evidence="1 7">Cell membrane</location>
        <topology evidence="1 7">Multi-pass membrane protein</topology>
    </subcellularLocation>
</comment>
<accession>A0A1H2ZD75</accession>
<name>A0A1H2ZD75_9RHOB</name>
<feature type="transmembrane region" description="Helical" evidence="7">
    <location>
        <begin position="116"/>
        <end position="135"/>
    </location>
</feature>
<keyword evidence="2 7" id="KW-0813">Transport</keyword>
<protein>
    <submittedName>
        <fullName evidence="9">ABC-type nitrate/sulfonate/bicarbonate transport system, permease component</fullName>
    </submittedName>
</protein>
<dbReference type="AlphaFoldDB" id="A0A1H2ZD75"/>
<feature type="transmembrane region" description="Helical" evidence="7">
    <location>
        <begin position="90"/>
        <end position="109"/>
    </location>
</feature>
<feature type="transmembrane region" description="Helical" evidence="7">
    <location>
        <begin position="297"/>
        <end position="318"/>
    </location>
</feature>
<feature type="transmembrane region" description="Helical" evidence="7">
    <location>
        <begin position="206"/>
        <end position="230"/>
    </location>
</feature>
<feature type="transmembrane region" description="Helical" evidence="7">
    <location>
        <begin position="385"/>
        <end position="409"/>
    </location>
</feature>
<reference evidence="9 10" key="1">
    <citation type="submission" date="2016-10" db="EMBL/GenBank/DDBJ databases">
        <authorList>
            <person name="de Groot N.N."/>
        </authorList>
    </citation>
    <scope>NUCLEOTIDE SEQUENCE [LARGE SCALE GENOMIC DNA]</scope>
    <source>
        <strain evidence="9 10">CGMCC 1.8894</strain>
    </source>
</reference>
<evidence type="ECO:0000256" key="2">
    <source>
        <dbReference type="ARBA" id="ARBA00022448"/>
    </source>
</evidence>
<dbReference type="SUPFAM" id="SSF161098">
    <property type="entry name" value="MetI-like"/>
    <property type="match status" value="2"/>
</dbReference>
<feature type="transmembrane region" description="Helical" evidence="7">
    <location>
        <begin position="415"/>
        <end position="436"/>
    </location>
</feature>
<dbReference type="InterPro" id="IPR035906">
    <property type="entry name" value="MetI-like_sf"/>
</dbReference>
<evidence type="ECO:0000259" key="8">
    <source>
        <dbReference type="PROSITE" id="PS50928"/>
    </source>
</evidence>
<evidence type="ECO:0000256" key="4">
    <source>
        <dbReference type="ARBA" id="ARBA00022692"/>
    </source>
</evidence>
<keyword evidence="6 7" id="KW-0472">Membrane</keyword>
<feature type="transmembrane region" description="Helical" evidence="7">
    <location>
        <begin position="356"/>
        <end position="378"/>
    </location>
</feature>
<feature type="domain" description="ABC transmembrane type-1" evidence="8">
    <location>
        <begin position="351"/>
        <end position="531"/>
    </location>
</feature>
<dbReference type="STRING" id="564137.SAMN04488238_105338"/>
<dbReference type="Pfam" id="PF00528">
    <property type="entry name" value="BPD_transp_1"/>
    <property type="match status" value="2"/>
</dbReference>
<proteinExistence type="inferred from homology"/>
<keyword evidence="10" id="KW-1185">Reference proteome</keyword>
<feature type="transmembrane region" description="Helical" evidence="7">
    <location>
        <begin position="242"/>
        <end position="261"/>
    </location>
</feature>
<dbReference type="RefSeq" id="WP_092889150.1">
    <property type="nucleotide sequence ID" value="NZ_CP061502.1"/>
</dbReference>
<evidence type="ECO:0000256" key="3">
    <source>
        <dbReference type="ARBA" id="ARBA00022475"/>
    </source>
</evidence>
<dbReference type="PROSITE" id="PS50928">
    <property type="entry name" value="ABC_TM1"/>
    <property type="match status" value="2"/>
</dbReference>
<keyword evidence="3" id="KW-1003">Cell membrane</keyword>
<evidence type="ECO:0000256" key="5">
    <source>
        <dbReference type="ARBA" id="ARBA00022989"/>
    </source>
</evidence>
<keyword evidence="5 7" id="KW-1133">Transmembrane helix</keyword>
<feature type="transmembrane region" description="Helical" evidence="7">
    <location>
        <begin position="147"/>
        <end position="167"/>
    </location>
</feature>
<evidence type="ECO:0000256" key="6">
    <source>
        <dbReference type="ARBA" id="ARBA00023136"/>
    </source>
</evidence>
<dbReference type="OrthoDB" id="9799271at2"/>
<evidence type="ECO:0000256" key="1">
    <source>
        <dbReference type="ARBA" id="ARBA00004651"/>
    </source>
</evidence>
<feature type="transmembrane region" description="Helical" evidence="7">
    <location>
        <begin position="467"/>
        <end position="492"/>
    </location>
</feature>
<evidence type="ECO:0000313" key="10">
    <source>
        <dbReference type="Proteomes" id="UP000198539"/>
    </source>
</evidence>
<evidence type="ECO:0000256" key="7">
    <source>
        <dbReference type="RuleBase" id="RU363032"/>
    </source>
</evidence>
<feature type="transmembrane region" description="Helical" evidence="7">
    <location>
        <begin position="330"/>
        <end position="350"/>
    </location>
</feature>
<organism evidence="9 10">
    <name type="scientific">Roseicitreum antarcticum</name>
    <dbReference type="NCBI Taxonomy" id="564137"/>
    <lineage>
        <taxon>Bacteria</taxon>
        <taxon>Pseudomonadati</taxon>
        <taxon>Pseudomonadota</taxon>
        <taxon>Alphaproteobacteria</taxon>
        <taxon>Rhodobacterales</taxon>
        <taxon>Paracoccaceae</taxon>
        <taxon>Roseicitreum</taxon>
    </lineage>
</organism>
<keyword evidence="4 7" id="KW-0812">Transmembrane</keyword>
<dbReference type="GO" id="GO:0005886">
    <property type="term" value="C:plasma membrane"/>
    <property type="evidence" value="ECO:0007669"/>
    <property type="project" value="UniProtKB-SubCell"/>
</dbReference>
<dbReference type="CDD" id="cd06261">
    <property type="entry name" value="TM_PBP2"/>
    <property type="match status" value="1"/>
</dbReference>
<dbReference type="InterPro" id="IPR000515">
    <property type="entry name" value="MetI-like"/>
</dbReference>
<evidence type="ECO:0000313" key="9">
    <source>
        <dbReference type="EMBL" id="SDX15340.1"/>
    </source>
</evidence>
<dbReference type="GO" id="GO:0055085">
    <property type="term" value="P:transmembrane transport"/>
    <property type="evidence" value="ECO:0007669"/>
    <property type="project" value="InterPro"/>
</dbReference>
<dbReference type="Proteomes" id="UP000198539">
    <property type="component" value="Unassembled WGS sequence"/>
</dbReference>
<gene>
    <name evidence="9" type="ORF">SAMN04488238_105338</name>
</gene>